<keyword evidence="2" id="KW-1185">Reference proteome</keyword>
<evidence type="ECO:0008006" key="3">
    <source>
        <dbReference type="Google" id="ProtNLM"/>
    </source>
</evidence>
<dbReference type="RefSeq" id="WP_074700480.1">
    <property type="nucleotide sequence ID" value="NZ_CP018863.1"/>
</dbReference>
<accession>A0A1H1D4D6</accession>
<evidence type="ECO:0000313" key="2">
    <source>
        <dbReference type="Proteomes" id="UP000181917"/>
    </source>
</evidence>
<organism evidence="1 2">
    <name type="scientific">Crystallibacter crystallopoietes</name>
    <dbReference type="NCBI Taxonomy" id="37928"/>
    <lineage>
        <taxon>Bacteria</taxon>
        <taxon>Bacillati</taxon>
        <taxon>Actinomycetota</taxon>
        <taxon>Actinomycetes</taxon>
        <taxon>Micrococcales</taxon>
        <taxon>Micrococcaceae</taxon>
        <taxon>Crystallibacter</taxon>
    </lineage>
</organism>
<dbReference type="Gene3D" id="3.40.190.10">
    <property type="entry name" value="Periplasmic binding protein-like II"/>
    <property type="match status" value="1"/>
</dbReference>
<name>A0A1H1D4D6_9MICC</name>
<reference evidence="1 2" key="1">
    <citation type="submission" date="2016-10" db="EMBL/GenBank/DDBJ databases">
        <authorList>
            <person name="de Groot N.N."/>
        </authorList>
    </citation>
    <scope>NUCLEOTIDE SEQUENCE [LARGE SCALE GENOMIC DNA]</scope>
    <source>
        <strain evidence="1 2">DSM 20117</strain>
    </source>
</reference>
<protein>
    <recommendedName>
        <fullName evidence="3">Extracellular solute-binding protein, family 3</fullName>
    </recommendedName>
</protein>
<dbReference type="KEGG" id="acry:AC20117_06140"/>
<dbReference type="EMBL" id="FNKH01000002">
    <property type="protein sequence ID" value="SDQ71313.1"/>
    <property type="molecule type" value="Genomic_DNA"/>
</dbReference>
<dbReference type="AlphaFoldDB" id="A0A1H1D4D6"/>
<dbReference type="SUPFAM" id="SSF53850">
    <property type="entry name" value="Periplasmic binding protein-like II"/>
    <property type="match status" value="1"/>
</dbReference>
<dbReference type="Proteomes" id="UP000181917">
    <property type="component" value="Unassembled WGS sequence"/>
</dbReference>
<sequence>MLSAAPLLAGCGVSMPADPNGTLQEITGGTLQVGVTATAGDEGDWVRLQPGAEPAGIEPDLVRGFAASREATVEWTGGTEHELVDDLEHGDLDLVIGGFGADTPWTKHAGMTRPYMKTKDKRGKTVKHVMLTPLGENAFLLALDKFLLAQELQP</sequence>
<proteinExistence type="predicted"/>
<gene>
    <name evidence="1" type="ORF">SAMN04489742_2253</name>
</gene>
<evidence type="ECO:0000313" key="1">
    <source>
        <dbReference type="EMBL" id="SDQ71313.1"/>
    </source>
</evidence>
<dbReference type="STRING" id="37928.SAMN04489742_2253"/>